<evidence type="ECO:0000313" key="2">
    <source>
        <dbReference type="Proteomes" id="UP001209854"/>
    </source>
</evidence>
<gene>
    <name evidence="1" type="ORF">NX722_17605</name>
</gene>
<sequence>MFLFIPFSLFLTDTVLAEDSDENGRAFVIIQADESREKVYIVGSLIISDLHGRMELRLFRRYSDSVYFFYRDEQLNVTFMCTENCEDVNKRALEYSGVPLDCPSTATLRRRFLETVSDIGSFLRWPTGQYTLSLSDPLEKRPGSIGYRVDNSVIMWGRDPCSSDFSQAGGLYLRATPSNTKPPLVTNYFYASENTILYVFELALMAFILPVQFNVITEELRDSRTYFFVHSLTRGNVDALRQDAGNLAEALTLDEQASPGGYPPLTCKDFDNNRKNESDSGAGCSAQW</sequence>
<accession>A0ABT3MYG2</accession>
<dbReference type="Proteomes" id="UP001209854">
    <property type="component" value="Unassembled WGS sequence"/>
</dbReference>
<organism evidence="1 2">
    <name type="scientific">Endozoicomonas gorgoniicola</name>
    <dbReference type="NCBI Taxonomy" id="1234144"/>
    <lineage>
        <taxon>Bacteria</taxon>
        <taxon>Pseudomonadati</taxon>
        <taxon>Pseudomonadota</taxon>
        <taxon>Gammaproteobacteria</taxon>
        <taxon>Oceanospirillales</taxon>
        <taxon>Endozoicomonadaceae</taxon>
        <taxon>Endozoicomonas</taxon>
    </lineage>
</organism>
<name>A0ABT3MYG2_9GAMM</name>
<protein>
    <submittedName>
        <fullName evidence="1">Uncharacterized protein</fullName>
    </submittedName>
</protein>
<dbReference type="EMBL" id="JAPFCC010000001">
    <property type="protein sequence ID" value="MCW7554403.1"/>
    <property type="molecule type" value="Genomic_DNA"/>
</dbReference>
<keyword evidence="2" id="KW-1185">Reference proteome</keyword>
<reference evidence="1 2" key="1">
    <citation type="submission" date="2022-10" db="EMBL/GenBank/DDBJ databases">
        <title>High-quality genome sequences of two octocoral-associated bacteria, Endozoicomonas euniceicola EF212 and Endozoicomonas gorgoniicola PS125.</title>
        <authorList>
            <person name="Chiou Y.-J."/>
            <person name="Chen Y.-H."/>
        </authorList>
    </citation>
    <scope>NUCLEOTIDE SEQUENCE [LARGE SCALE GENOMIC DNA]</scope>
    <source>
        <strain evidence="1 2">PS125</strain>
    </source>
</reference>
<proteinExistence type="predicted"/>
<dbReference type="RefSeq" id="WP_262564155.1">
    <property type="nucleotide sequence ID" value="NZ_JAPFCC010000001.1"/>
</dbReference>
<comment type="caution">
    <text evidence="1">The sequence shown here is derived from an EMBL/GenBank/DDBJ whole genome shotgun (WGS) entry which is preliminary data.</text>
</comment>
<evidence type="ECO:0000313" key="1">
    <source>
        <dbReference type="EMBL" id="MCW7554403.1"/>
    </source>
</evidence>